<keyword evidence="17" id="KW-1185">Reference proteome</keyword>
<name>A0ABT7HKJ9_9FUSO</name>
<dbReference type="EC" id="6.3.2.13" evidence="11"/>
<protein>
    <recommendedName>
        <fullName evidence="11">UDP-N-acetylmuramoyl-L-alanyl-D-glutamate--2,6-diaminopimelate ligase</fullName>
        <ecNumber evidence="11">6.3.2.13</ecNumber>
    </recommendedName>
    <alternativeName>
        <fullName evidence="11">Meso-A2pm-adding enzyme</fullName>
    </alternativeName>
    <alternativeName>
        <fullName evidence="11">Meso-diaminopimelate-adding enzyme</fullName>
    </alternativeName>
    <alternativeName>
        <fullName evidence="11">UDP-MurNAc-L-Ala-D-Glu:meso-diaminopimelate ligase</fullName>
    </alternativeName>
    <alternativeName>
        <fullName evidence="11">UDP-MurNAc-tripeptide synthetase</fullName>
    </alternativeName>
    <alternativeName>
        <fullName evidence="11">UDP-N-acetylmuramyl-tripeptide synthetase</fullName>
    </alternativeName>
</protein>
<evidence type="ECO:0000256" key="10">
    <source>
        <dbReference type="ARBA" id="ARBA00023316"/>
    </source>
</evidence>
<evidence type="ECO:0000256" key="7">
    <source>
        <dbReference type="ARBA" id="ARBA00022960"/>
    </source>
</evidence>
<comment type="function">
    <text evidence="11">Catalyzes the addition of meso-diaminopimelic acid to the nucleotide precursor UDP-N-acetylmuramoyl-L-alanyl-D-glutamate (UMAG) in the biosynthesis of bacterial cell-wall peptidoglycan.</text>
</comment>
<dbReference type="Proteomes" id="UP001225134">
    <property type="component" value="Unassembled WGS sequence"/>
</dbReference>
<keyword evidence="3 11" id="KW-0436">Ligase</keyword>
<evidence type="ECO:0000259" key="15">
    <source>
        <dbReference type="Pfam" id="PF08245"/>
    </source>
</evidence>
<organism evidence="16 17">
    <name type="scientific">Sneathia sanguinegens</name>
    <dbReference type="NCBI Taxonomy" id="40543"/>
    <lineage>
        <taxon>Bacteria</taxon>
        <taxon>Fusobacteriati</taxon>
        <taxon>Fusobacteriota</taxon>
        <taxon>Fusobacteriia</taxon>
        <taxon>Fusobacteriales</taxon>
        <taxon>Leptotrichiaceae</taxon>
        <taxon>Sneathia</taxon>
    </lineage>
</organism>
<dbReference type="InterPro" id="IPR035911">
    <property type="entry name" value="MurE/MurF_N"/>
</dbReference>
<dbReference type="SUPFAM" id="SSF53623">
    <property type="entry name" value="MurD-like peptide ligases, catalytic domain"/>
    <property type="match status" value="1"/>
</dbReference>
<comment type="caution">
    <text evidence="11">Lacks conserved residue(s) required for the propagation of feature annotation.</text>
</comment>
<comment type="catalytic activity">
    <reaction evidence="11">
        <text>UDP-N-acetyl-alpha-D-muramoyl-L-alanyl-D-glutamate + meso-2,6-diaminopimelate + ATP = UDP-N-acetyl-alpha-D-muramoyl-L-alanyl-gamma-D-glutamyl-meso-2,6-diaminopimelate + ADP + phosphate + H(+)</text>
        <dbReference type="Rhea" id="RHEA:23676"/>
        <dbReference type="ChEBI" id="CHEBI:15378"/>
        <dbReference type="ChEBI" id="CHEBI:30616"/>
        <dbReference type="ChEBI" id="CHEBI:43474"/>
        <dbReference type="ChEBI" id="CHEBI:57791"/>
        <dbReference type="ChEBI" id="CHEBI:83900"/>
        <dbReference type="ChEBI" id="CHEBI:83905"/>
        <dbReference type="ChEBI" id="CHEBI:456216"/>
        <dbReference type="EC" id="6.3.2.13"/>
    </reaction>
</comment>
<dbReference type="NCBIfam" id="TIGR01085">
    <property type="entry name" value="murE"/>
    <property type="match status" value="1"/>
</dbReference>
<proteinExistence type="inferred from homology"/>
<evidence type="ECO:0000256" key="1">
    <source>
        <dbReference type="ARBA" id="ARBA00005898"/>
    </source>
</evidence>
<feature type="binding site" evidence="11">
    <location>
        <begin position="146"/>
        <end position="147"/>
    </location>
    <ligand>
        <name>UDP-N-acetyl-alpha-D-muramoyl-L-alanyl-D-glutamate</name>
        <dbReference type="ChEBI" id="CHEBI:83900"/>
    </ligand>
</feature>
<feature type="short sequence motif" description="Meso-diaminopimelate recognition motif" evidence="11">
    <location>
        <begin position="393"/>
        <end position="396"/>
    </location>
</feature>
<dbReference type="NCBIfam" id="NF001124">
    <property type="entry name" value="PRK00139.1-2"/>
    <property type="match status" value="1"/>
</dbReference>
<dbReference type="Pfam" id="PF01225">
    <property type="entry name" value="Mur_ligase"/>
    <property type="match status" value="1"/>
</dbReference>
<dbReference type="InterPro" id="IPR036565">
    <property type="entry name" value="Mur-like_cat_sf"/>
</dbReference>
<dbReference type="PROSITE" id="PS01011">
    <property type="entry name" value="FOLYLPOLYGLU_SYNT_1"/>
    <property type="match status" value="1"/>
</dbReference>
<evidence type="ECO:0000256" key="3">
    <source>
        <dbReference type="ARBA" id="ARBA00022598"/>
    </source>
</evidence>
<evidence type="ECO:0000256" key="2">
    <source>
        <dbReference type="ARBA" id="ARBA00022490"/>
    </source>
</evidence>
<gene>
    <name evidence="11" type="primary">murE</name>
    <name evidence="16" type="ORF">QQA45_03065</name>
</gene>
<comment type="similarity">
    <text evidence="1 11">Belongs to the MurCDEF family. MurE subfamily.</text>
</comment>
<evidence type="ECO:0000256" key="11">
    <source>
        <dbReference type="HAMAP-Rule" id="MF_00208"/>
    </source>
</evidence>
<dbReference type="InterPro" id="IPR013221">
    <property type="entry name" value="Mur_ligase_cen"/>
</dbReference>
<feature type="binding site" evidence="11">
    <location>
        <position position="173"/>
    </location>
    <ligand>
        <name>UDP-N-acetyl-alpha-D-muramoyl-L-alanyl-D-glutamate</name>
        <dbReference type="ChEBI" id="CHEBI:83900"/>
    </ligand>
</feature>
<feature type="domain" description="Mur ligase C-terminal" evidence="14">
    <location>
        <begin position="320"/>
        <end position="448"/>
    </location>
</feature>
<evidence type="ECO:0000256" key="4">
    <source>
        <dbReference type="ARBA" id="ARBA00022618"/>
    </source>
</evidence>
<dbReference type="InterPro" id="IPR004101">
    <property type="entry name" value="Mur_ligase_C"/>
</dbReference>
<dbReference type="HAMAP" id="MF_00208">
    <property type="entry name" value="MurE"/>
    <property type="match status" value="1"/>
</dbReference>
<dbReference type="SUPFAM" id="SSF63418">
    <property type="entry name" value="MurE/MurF N-terminal domain"/>
    <property type="match status" value="1"/>
</dbReference>
<keyword evidence="7 11" id="KW-0133">Cell shape</keyword>
<keyword evidence="4 11" id="KW-0132">Cell division</keyword>
<comment type="pathway">
    <text evidence="11 12">Cell wall biogenesis; peptidoglycan biosynthesis.</text>
</comment>
<evidence type="ECO:0000256" key="9">
    <source>
        <dbReference type="ARBA" id="ARBA00023306"/>
    </source>
</evidence>
<dbReference type="GO" id="GO:0008765">
    <property type="term" value="F:UDP-N-acetylmuramoylalanyl-D-glutamate-2,6-diaminopimelate ligase activity"/>
    <property type="evidence" value="ECO:0007669"/>
    <property type="project" value="UniProtKB-EC"/>
</dbReference>
<evidence type="ECO:0000313" key="16">
    <source>
        <dbReference type="EMBL" id="MDK9580495.1"/>
    </source>
</evidence>
<reference evidence="16 17" key="1">
    <citation type="submission" date="2023-06" db="EMBL/GenBank/DDBJ databases">
        <title>Antibody response to the Sneathia vaginalis cytopathogenic toxin A during pregnancy.</title>
        <authorList>
            <person name="Mccoy Z.T."/>
            <person name="Serrano M.G."/>
            <person name="Spaine K."/>
            <person name="Edwards D.J."/>
            <person name="Buck G.A."/>
            <person name="Jefferson K."/>
        </authorList>
    </citation>
    <scope>NUCLEOTIDE SEQUENCE [LARGE SCALE GENOMIC DNA]</scope>
    <source>
        <strain evidence="16 17">CCUG 42621</strain>
    </source>
</reference>
<feature type="domain" description="Mur ligase N-terminal catalytic" evidence="13">
    <location>
        <begin position="19"/>
        <end position="91"/>
    </location>
</feature>
<feature type="domain" description="Mur ligase central" evidence="15">
    <location>
        <begin position="106"/>
        <end position="297"/>
    </location>
</feature>
<feature type="binding site" evidence="11">
    <location>
        <position position="25"/>
    </location>
    <ligand>
        <name>UDP-N-acetyl-alpha-D-muramoyl-L-alanyl-D-glutamate</name>
        <dbReference type="ChEBI" id="CHEBI:83900"/>
    </ligand>
</feature>
<feature type="binding site" evidence="11">
    <location>
        <position position="369"/>
    </location>
    <ligand>
        <name>meso-2,6-diaminopimelate</name>
        <dbReference type="ChEBI" id="CHEBI:57791"/>
    </ligand>
</feature>
<feature type="binding site" evidence="11">
    <location>
        <position position="145"/>
    </location>
    <ligand>
        <name>UDP-N-acetyl-alpha-D-muramoyl-L-alanyl-D-glutamate</name>
        <dbReference type="ChEBI" id="CHEBI:83900"/>
    </ligand>
</feature>
<feature type="binding site" evidence="11">
    <location>
        <position position="181"/>
    </location>
    <ligand>
        <name>UDP-N-acetyl-alpha-D-muramoyl-L-alanyl-D-glutamate</name>
        <dbReference type="ChEBI" id="CHEBI:83900"/>
    </ligand>
</feature>
<evidence type="ECO:0000256" key="6">
    <source>
        <dbReference type="ARBA" id="ARBA00022840"/>
    </source>
</evidence>
<dbReference type="Pfam" id="PF02875">
    <property type="entry name" value="Mur_ligase_C"/>
    <property type="match status" value="1"/>
</dbReference>
<feature type="modified residue" description="N6-carboxylysine" evidence="11">
    <location>
        <position position="213"/>
    </location>
</feature>
<keyword evidence="6 11" id="KW-0067">ATP-binding</keyword>
<dbReference type="PANTHER" id="PTHR23135:SF4">
    <property type="entry name" value="UDP-N-ACETYLMURAMOYL-L-ALANYL-D-GLUTAMATE--2,6-DIAMINOPIMELATE LIGASE MURE HOMOLOG, CHLOROPLASTIC"/>
    <property type="match status" value="1"/>
</dbReference>
<dbReference type="RefSeq" id="WP_285152812.1">
    <property type="nucleotide sequence ID" value="NZ_JASSPP010000003.1"/>
</dbReference>
<evidence type="ECO:0000259" key="14">
    <source>
        <dbReference type="Pfam" id="PF02875"/>
    </source>
</evidence>
<sequence length="475" mass="54194">MFENVEYEILQKGKDFVFNSIEYDSRKIQKGDIFVAMKGFSTDGNNYIDKAIKNGAVCILTDEKEHNFSAYKDISFYYIKDLRKHLGVICANLYGHPEKKLKIIGVTGTNGKTTSTYILENILENSSRVGTTNYRVKDKFYEAHNTTPESMDIIKLMSESVKKGVEYFIMEVSSHALALGRVDMLEFDGAIFTNLTQDHLDYHKTFEAYFKAKCHLMDLLKKDAKISLNVDDKYIKTIHSKKAVSFGIKNGEIRGEVLEYTNKGMNILIKVKDEIKKFHTSLIGEYNLYNILGVVSVLINLGIDFNEIVDKISKMKPVVGRFELIENNLNARIVVDYAHTPDGLENVLNTLKNITKGKVYCVFGAGGDRDKTKRPIMGKIATKYCDYLILTSDNPRTEDPLAILSDIEEGIKEQNYTKYIKIEKREEAIKYVISLLKENDGLMIAGKGHETYQIIGTKTRYFSDQEEVKKCLQNF</sequence>
<dbReference type="SUPFAM" id="SSF53244">
    <property type="entry name" value="MurD-like peptide ligases, peptide-binding domain"/>
    <property type="match status" value="1"/>
</dbReference>
<feature type="binding site" evidence="11">
    <location>
        <begin position="393"/>
        <end position="396"/>
    </location>
    <ligand>
        <name>meso-2,6-diaminopimelate</name>
        <dbReference type="ChEBI" id="CHEBI:57791"/>
    </ligand>
</feature>
<evidence type="ECO:0000256" key="12">
    <source>
        <dbReference type="RuleBase" id="RU004135"/>
    </source>
</evidence>
<keyword evidence="2 11" id="KW-0963">Cytoplasm</keyword>
<evidence type="ECO:0000256" key="5">
    <source>
        <dbReference type="ARBA" id="ARBA00022741"/>
    </source>
</evidence>
<comment type="subcellular location">
    <subcellularLocation>
        <location evidence="11 12">Cytoplasm</location>
    </subcellularLocation>
</comment>
<dbReference type="InterPro" id="IPR005761">
    <property type="entry name" value="UDP-N-AcMur-Glu-dNH2Pim_ligase"/>
</dbReference>
<keyword evidence="9 11" id="KW-0131">Cell cycle</keyword>
<keyword evidence="5 11" id="KW-0547">Nucleotide-binding</keyword>
<evidence type="ECO:0000259" key="13">
    <source>
        <dbReference type="Pfam" id="PF01225"/>
    </source>
</evidence>
<dbReference type="InterPro" id="IPR036615">
    <property type="entry name" value="Mur_ligase_C_dom_sf"/>
</dbReference>
<dbReference type="InterPro" id="IPR018109">
    <property type="entry name" value="Folylpolyglutamate_synth_CS"/>
</dbReference>
<comment type="PTM">
    <text evidence="11">Carboxylation is probably crucial for Mg(2+) binding and, consequently, for the gamma-phosphate positioning of ATP.</text>
</comment>
<dbReference type="Pfam" id="PF08245">
    <property type="entry name" value="Mur_ligase_M"/>
    <property type="match status" value="1"/>
</dbReference>
<feature type="binding site" evidence="11">
    <location>
        <position position="446"/>
    </location>
    <ligand>
        <name>meso-2,6-diaminopimelate</name>
        <dbReference type="ChEBI" id="CHEBI:57791"/>
    </ligand>
</feature>
<evidence type="ECO:0000256" key="8">
    <source>
        <dbReference type="ARBA" id="ARBA00022984"/>
    </source>
</evidence>
<comment type="cofactor">
    <cofactor evidence="11">
        <name>Mg(2+)</name>
        <dbReference type="ChEBI" id="CHEBI:18420"/>
    </cofactor>
</comment>
<evidence type="ECO:0000313" key="17">
    <source>
        <dbReference type="Proteomes" id="UP001225134"/>
    </source>
</evidence>
<dbReference type="Gene3D" id="3.40.1390.10">
    <property type="entry name" value="MurE/MurF, N-terminal domain"/>
    <property type="match status" value="1"/>
</dbReference>
<dbReference type="EMBL" id="JASSPP010000003">
    <property type="protein sequence ID" value="MDK9580495.1"/>
    <property type="molecule type" value="Genomic_DNA"/>
</dbReference>
<dbReference type="NCBIfam" id="NF001126">
    <property type="entry name" value="PRK00139.1-4"/>
    <property type="match status" value="1"/>
</dbReference>
<feature type="binding site" evidence="11">
    <location>
        <begin position="108"/>
        <end position="114"/>
    </location>
    <ligand>
        <name>ATP</name>
        <dbReference type="ChEBI" id="CHEBI:30616"/>
    </ligand>
</feature>
<dbReference type="InterPro" id="IPR000713">
    <property type="entry name" value="Mur_ligase_N"/>
</dbReference>
<dbReference type="PANTHER" id="PTHR23135">
    <property type="entry name" value="MUR LIGASE FAMILY MEMBER"/>
    <property type="match status" value="1"/>
</dbReference>
<accession>A0ABT7HKJ9</accession>
<keyword evidence="10 11" id="KW-0961">Cell wall biogenesis/degradation</keyword>
<feature type="binding site" evidence="11">
    <location>
        <position position="450"/>
    </location>
    <ligand>
        <name>meso-2,6-diaminopimelate</name>
        <dbReference type="ChEBI" id="CHEBI:57791"/>
    </ligand>
</feature>
<keyword evidence="8 11" id="KW-0573">Peptidoglycan synthesis</keyword>
<dbReference type="Gene3D" id="3.40.1190.10">
    <property type="entry name" value="Mur-like, catalytic domain"/>
    <property type="match status" value="1"/>
</dbReference>
<dbReference type="Gene3D" id="3.90.190.20">
    <property type="entry name" value="Mur ligase, C-terminal domain"/>
    <property type="match status" value="1"/>
</dbReference>
<keyword evidence="11" id="KW-0460">Magnesium</keyword>
<comment type="caution">
    <text evidence="16">The sequence shown here is derived from an EMBL/GenBank/DDBJ whole genome shotgun (WGS) entry which is preliminary data.</text>
</comment>